<keyword evidence="2" id="KW-1185">Reference proteome</keyword>
<protein>
    <submittedName>
        <fullName evidence="1">Glr3140 protein</fullName>
    </submittedName>
</protein>
<reference evidence="1 2" key="2">
    <citation type="journal article" date="2003" name="DNA Res.">
        <title>Complete genome structure of Gloeobacter violaceus PCC 7421, a cyanobacterium that lacks thylakoids (supplement).</title>
        <authorList>
            <person name="Nakamura Y."/>
            <person name="Kaneko T."/>
            <person name="Sato S."/>
            <person name="Mimuro M."/>
            <person name="Miyashita H."/>
            <person name="Tsuchiya T."/>
            <person name="Sasamoto S."/>
            <person name="Watanabe A."/>
            <person name="Kawashima K."/>
            <person name="Kishida Y."/>
            <person name="Kiyokawa C."/>
            <person name="Kohara M."/>
            <person name="Matsumoto M."/>
            <person name="Matsuno A."/>
            <person name="Nakazaki N."/>
            <person name="Shimpo S."/>
            <person name="Takeuchi C."/>
            <person name="Yamada M."/>
            <person name="Tabata S."/>
        </authorList>
    </citation>
    <scope>NUCLEOTIDE SEQUENCE [LARGE SCALE GENOMIC DNA]</scope>
    <source>
        <strain evidence="2">ATCC 29082 / PCC 7421</strain>
    </source>
</reference>
<dbReference type="EnsemblBacteria" id="BAC91081">
    <property type="protein sequence ID" value="BAC91081"/>
    <property type="gene ID" value="BAC91081"/>
</dbReference>
<dbReference type="KEGG" id="gvi:glr3140"/>
<dbReference type="AlphaFoldDB" id="Q7NGM8"/>
<accession>Q7NGM8</accession>
<sequence length="238" mass="25280">MEAIGSEAMESPESVGLEAGHEVENAVAMEEQPGTILGSEMAGAEGFLAAGDENGSQEGFSFMGLDIDQENIGQFADAMSGFALANAMMDLSEMFSQDEQEINPEMLANPETNLSELVAGGEISEEDRAQALLDEARGRLDSDAEQQQEQQGLSGGLGDMFASMGLDNLAERFGFGGENEATNNNNAEGELFSQASTGMELGEENNFDLAEIFMPGEAAEEESFGFTYNDEGDDSVLM</sequence>
<organism evidence="1 2">
    <name type="scientific">Gloeobacter violaceus (strain ATCC 29082 / PCC 7421)</name>
    <dbReference type="NCBI Taxonomy" id="251221"/>
    <lineage>
        <taxon>Bacteria</taxon>
        <taxon>Bacillati</taxon>
        <taxon>Cyanobacteriota</taxon>
        <taxon>Cyanophyceae</taxon>
        <taxon>Gloeobacterales</taxon>
        <taxon>Gloeobacteraceae</taxon>
        <taxon>Gloeobacter</taxon>
    </lineage>
</organism>
<dbReference type="EMBL" id="BA000045">
    <property type="protein sequence ID" value="BAC91081.1"/>
    <property type="molecule type" value="Genomic_DNA"/>
</dbReference>
<name>Q7NGM8_GLOVI</name>
<gene>
    <name evidence="1" type="ordered locus">glr3140</name>
</gene>
<reference evidence="1 2" key="1">
    <citation type="journal article" date="2003" name="DNA Res.">
        <title>Complete genome structure of Gloeobacter violaceus PCC 7421, a cyanobacterium that lacks thylakoids.</title>
        <authorList>
            <person name="Nakamura Y."/>
            <person name="Kaneko T."/>
            <person name="Sato S."/>
            <person name="Mimuro M."/>
            <person name="Miyashita H."/>
            <person name="Tsuchiya T."/>
            <person name="Sasamoto S."/>
            <person name="Watanabe A."/>
            <person name="Kawashima K."/>
            <person name="Kishida Y."/>
            <person name="Kiyokawa C."/>
            <person name="Kohara M."/>
            <person name="Matsumoto M."/>
            <person name="Matsuno A."/>
            <person name="Nakazaki N."/>
            <person name="Shimpo S."/>
            <person name="Takeuchi C."/>
            <person name="Yamada M."/>
            <person name="Tabata S."/>
        </authorList>
    </citation>
    <scope>NUCLEOTIDE SEQUENCE [LARGE SCALE GENOMIC DNA]</scope>
    <source>
        <strain evidence="2">ATCC 29082 / PCC 7421</strain>
    </source>
</reference>
<dbReference type="HOGENOM" id="CLU_1164570_0_0_3"/>
<dbReference type="InParanoid" id="Q7NGM8"/>
<evidence type="ECO:0000313" key="1">
    <source>
        <dbReference type="EMBL" id="BAC91081.1"/>
    </source>
</evidence>
<proteinExistence type="predicted"/>
<dbReference type="Proteomes" id="UP000000557">
    <property type="component" value="Chromosome"/>
</dbReference>
<evidence type="ECO:0000313" key="2">
    <source>
        <dbReference type="Proteomes" id="UP000000557"/>
    </source>
</evidence>